<reference evidence="11" key="1">
    <citation type="submission" date="2018-11" db="EMBL/GenBank/DDBJ databases">
        <authorList>
            <consortium name="Pathogen Informatics"/>
        </authorList>
    </citation>
    <scope>NUCLEOTIDE SEQUENCE</scope>
</reference>
<dbReference type="PANTHER" id="PTHR11214:SF314">
    <property type="entry name" value="HEXOSYLTRANSFERASE"/>
    <property type="match status" value="1"/>
</dbReference>
<proteinExistence type="inferred from homology"/>
<keyword evidence="5" id="KW-0812">Transmembrane</keyword>
<dbReference type="Pfam" id="PF01762">
    <property type="entry name" value="Galactosyl_T"/>
    <property type="match status" value="1"/>
</dbReference>
<gene>
    <name evidence="11" type="ORF">PXEA_LOCUS8091</name>
</gene>
<comment type="subcellular location">
    <subcellularLocation>
        <location evidence="1 10">Golgi apparatus membrane</location>
        <topology evidence="1 10">Single-pass type II membrane protein</topology>
    </subcellularLocation>
</comment>
<keyword evidence="6" id="KW-0735">Signal-anchor</keyword>
<protein>
    <recommendedName>
        <fullName evidence="10">Hexosyltransferase</fullName>
        <ecNumber evidence="10">2.4.1.-</ecNumber>
    </recommendedName>
</protein>
<dbReference type="EC" id="2.4.1.-" evidence="10"/>
<keyword evidence="4" id="KW-0808">Transferase</keyword>
<evidence type="ECO:0000256" key="9">
    <source>
        <dbReference type="ARBA" id="ARBA00023136"/>
    </source>
</evidence>
<dbReference type="PANTHER" id="PTHR11214">
    <property type="entry name" value="BETA-1,3-N-ACETYLGLUCOSAMINYLTRANSFERASE"/>
    <property type="match status" value="1"/>
</dbReference>
<comment type="similarity">
    <text evidence="2 10">Belongs to the glycosyltransferase 31 family.</text>
</comment>
<dbReference type="OrthoDB" id="5512589at2759"/>
<evidence type="ECO:0000256" key="1">
    <source>
        <dbReference type="ARBA" id="ARBA00004323"/>
    </source>
</evidence>
<keyword evidence="12" id="KW-1185">Reference proteome</keyword>
<evidence type="ECO:0000313" key="11">
    <source>
        <dbReference type="EMBL" id="VEL14651.1"/>
    </source>
</evidence>
<evidence type="ECO:0000256" key="2">
    <source>
        <dbReference type="ARBA" id="ARBA00008661"/>
    </source>
</evidence>
<organism evidence="11 12">
    <name type="scientific">Protopolystoma xenopodis</name>
    <dbReference type="NCBI Taxonomy" id="117903"/>
    <lineage>
        <taxon>Eukaryota</taxon>
        <taxon>Metazoa</taxon>
        <taxon>Spiralia</taxon>
        <taxon>Lophotrochozoa</taxon>
        <taxon>Platyhelminthes</taxon>
        <taxon>Monogenea</taxon>
        <taxon>Polyopisthocotylea</taxon>
        <taxon>Polystomatidea</taxon>
        <taxon>Polystomatidae</taxon>
        <taxon>Protopolystoma</taxon>
    </lineage>
</organism>
<evidence type="ECO:0000256" key="8">
    <source>
        <dbReference type="ARBA" id="ARBA00023034"/>
    </source>
</evidence>
<evidence type="ECO:0000313" key="12">
    <source>
        <dbReference type="Proteomes" id="UP000784294"/>
    </source>
</evidence>
<dbReference type="GO" id="GO:0016758">
    <property type="term" value="F:hexosyltransferase activity"/>
    <property type="evidence" value="ECO:0007669"/>
    <property type="project" value="InterPro"/>
</dbReference>
<accession>A0A3S5A4C2</accession>
<dbReference type="Gene3D" id="3.90.550.50">
    <property type="match status" value="1"/>
</dbReference>
<dbReference type="GO" id="GO:0000139">
    <property type="term" value="C:Golgi membrane"/>
    <property type="evidence" value="ECO:0007669"/>
    <property type="project" value="UniProtKB-SubCell"/>
</dbReference>
<name>A0A3S5A4C2_9PLAT</name>
<sequence>MHWIDCRNRPPLRLIFQPGYPAMNPVFSPPSNFLQVSSEESVTSTCNRTLVNTDNKRKCDFLIIILSRFGDRKEREQIRYTWLREEYQAKIPRVNRAIFMISYPKQDEATFNMLMAEQLIWNDMLLLGTTLPDNYGLLTIRVLFLLQWVTQLLCPQQRPAFLIKSDQDSYWNLKSLNYVLCEARRTKDPFHEKYLVGDLNRFAQVFRRDNDLWKTYTEEYAADIFPLYASGSPGYILTISSAQAIYKAAIGRRILWLEDVYITGVIAEQEGISRYFFFRLLCISFLSFKDNLIDLKFTSNTRRFDILKC</sequence>
<evidence type="ECO:0000256" key="5">
    <source>
        <dbReference type="ARBA" id="ARBA00022692"/>
    </source>
</evidence>
<dbReference type="EMBL" id="CAAALY010021859">
    <property type="protein sequence ID" value="VEL14651.1"/>
    <property type="molecule type" value="Genomic_DNA"/>
</dbReference>
<keyword evidence="7" id="KW-1133">Transmembrane helix</keyword>
<evidence type="ECO:0000256" key="7">
    <source>
        <dbReference type="ARBA" id="ARBA00022989"/>
    </source>
</evidence>
<dbReference type="GO" id="GO:0006493">
    <property type="term" value="P:protein O-linked glycosylation"/>
    <property type="evidence" value="ECO:0007669"/>
    <property type="project" value="TreeGrafter"/>
</dbReference>
<evidence type="ECO:0000256" key="6">
    <source>
        <dbReference type="ARBA" id="ARBA00022968"/>
    </source>
</evidence>
<keyword evidence="8 10" id="KW-0333">Golgi apparatus</keyword>
<comment type="caution">
    <text evidence="11">The sequence shown here is derived from an EMBL/GenBank/DDBJ whole genome shotgun (WGS) entry which is preliminary data.</text>
</comment>
<keyword evidence="9" id="KW-0472">Membrane</keyword>
<evidence type="ECO:0000256" key="4">
    <source>
        <dbReference type="ARBA" id="ARBA00022679"/>
    </source>
</evidence>
<dbReference type="AlphaFoldDB" id="A0A3S5A4C2"/>
<keyword evidence="3 10" id="KW-0328">Glycosyltransferase</keyword>
<dbReference type="InterPro" id="IPR002659">
    <property type="entry name" value="Glyco_trans_31"/>
</dbReference>
<dbReference type="Proteomes" id="UP000784294">
    <property type="component" value="Unassembled WGS sequence"/>
</dbReference>
<evidence type="ECO:0000256" key="10">
    <source>
        <dbReference type="RuleBase" id="RU363063"/>
    </source>
</evidence>
<evidence type="ECO:0000256" key="3">
    <source>
        <dbReference type="ARBA" id="ARBA00022676"/>
    </source>
</evidence>